<accession>B4VRE0</accession>
<evidence type="ECO:0000313" key="1">
    <source>
        <dbReference type="EMBL" id="EDX75428.1"/>
    </source>
</evidence>
<proteinExistence type="predicted"/>
<dbReference type="Proteomes" id="UP000003835">
    <property type="component" value="Unassembled WGS sequence"/>
</dbReference>
<name>B4VRE0_9CYAN</name>
<reference evidence="1 2" key="1">
    <citation type="submission" date="2008-07" db="EMBL/GenBank/DDBJ databases">
        <authorList>
            <person name="Tandeau de Marsac N."/>
            <person name="Ferriera S."/>
            <person name="Johnson J."/>
            <person name="Kravitz S."/>
            <person name="Beeson K."/>
            <person name="Sutton G."/>
            <person name="Rogers Y.-H."/>
            <person name="Friedman R."/>
            <person name="Frazier M."/>
            <person name="Venter J.C."/>
        </authorList>
    </citation>
    <scope>NUCLEOTIDE SEQUENCE [LARGE SCALE GENOMIC DNA]</scope>
    <source>
        <strain evidence="1 2">PCC 7420</strain>
    </source>
</reference>
<dbReference type="RefSeq" id="WP_006101138.1">
    <property type="nucleotide sequence ID" value="NZ_DS989849.1"/>
</dbReference>
<dbReference type="EMBL" id="DS989849">
    <property type="protein sequence ID" value="EDX75428.1"/>
    <property type="molecule type" value="Genomic_DNA"/>
</dbReference>
<dbReference type="HOGENOM" id="CLU_2166662_0_0_3"/>
<protein>
    <submittedName>
        <fullName evidence="1">Uncharacterized protein</fullName>
    </submittedName>
</protein>
<organism evidence="1 2">
    <name type="scientific">Coleofasciculus chthonoplastes PCC 7420</name>
    <dbReference type="NCBI Taxonomy" id="118168"/>
    <lineage>
        <taxon>Bacteria</taxon>
        <taxon>Bacillati</taxon>
        <taxon>Cyanobacteriota</taxon>
        <taxon>Cyanophyceae</taxon>
        <taxon>Coleofasciculales</taxon>
        <taxon>Coleofasciculaceae</taxon>
        <taxon>Coleofasciculus</taxon>
    </lineage>
</organism>
<gene>
    <name evidence="1" type="ORF">MC7420_1346</name>
</gene>
<dbReference type="AlphaFoldDB" id="B4VRE0"/>
<keyword evidence="2" id="KW-1185">Reference proteome</keyword>
<sequence>MTDSNKTQLTLQKILDSLDHLRMDELRTLQKATTARIQQRVDALGKPLLSDLVAGLEWTEEYKENPPISDARLQEIKDGARPTDTELEYIAEGLEMDTEELLQMLRFRQI</sequence>
<evidence type="ECO:0000313" key="2">
    <source>
        <dbReference type="Proteomes" id="UP000003835"/>
    </source>
</evidence>